<dbReference type="Gramene" id="Kaladp0055s0288.1.v1.1">
    <property type="protein sequence ID" value="Kaladp0055s0288.1.v1.1"/>
    <property type="gene ID" value="Kaladp0055s0288.v1.1"/>
</dbReference>
<dbReference type="PRINTS" id="PR00385">
    <property type="entry name" value="P450"/>
</dbReference>
<evidence type="ECO:0000256" key="9">
    <source>
        <dbReference type="RuleBase" id="RU000461"/>
    </source>
</evidence>
<evidence type="ECO:0000256" key="8">
    <source>
        <dbReference type="PIRSR" id="PIRSR602401-1"/>
    </source>
</evidence>
<dbReference type="EnsemblPlants" id="Kaladp0055s0288.1.v1.1">
    <property type="protein sequence ID" value="Kaladp0055s0288.1.v1.1"/>
    <property type="gene ID" value="Kaladp0055s0288.v1.1"/>
</dbReference>
<keyword evidence="10" id="KW-0472">Membrane</keyword>
<dbReference type="InterPro" id="IPR002401">
    <property type="entry name" value="Cyt_P450_E_grp-I"/>
</dbReference>
<dbReference type="InterPro" id="IPR001128">
    <property type="entry name" value="Cyt_P450"/>
</dbReference>
<evidence type="ECO:0000256" key="3">
    <source>
        <dbReference type="ARBA" id="ARBA00022617"/>
    </source>
</evidence>
<accession>A0A7N0ZYQ9</accession>
<keyword evidence="12" id="KW-1185">Reference proteome</keyword>
<evidence type="ECO:0000256" key="10">
    <source>
        <dbReference type="SAM" id="Phobius"/>
    </source>
</evidence>
<evidence type="ECO:0000256" key="5">
    <source>
        <dbReference type="ARBA" id="ARBA00023002"/>
    </source>
</evidence>
<keyword evidence="7 9" id="KW-0503">Monooxygenase</keyword>
<dbReference type="Proteomes" id="UP000594263">
    <property type="component" value="Unplaced"/>
</dbReference>
<comment type="similarity">
    <text evidence="2 9">Belongs to the cytochrome P450 family.</text>
</comment>
<dbReference type="PROSITE" id="PS00086">
    <property type="entry name" value="CYTOCHROME_P450"/>
    <property type="match status" value="1"/>
</dbReference>
<evidence type="ECO:0000256" key="6">
    <source>
        <dbReference type="ARBA" id="ARBA00023004"/>
    </source>
</evidence>
<evidence type="ECO:0000256" key="1">
    <source>
        <dbReference type="ARBA" id="ARBA00001971"/>
    </source>
</evidence>
<keyword evidence="6 8" id="KW-0408">Iron</keyword>
<feature type="binding site" description="axial binding residue" evidence="8">
    <location>
        <position position="448"/>
    </location>
    <ligand>
        <name>heme</name>
        <dbReference type="ChEBI" id="CHEBI:30413"/>
    </ligand>
    <ligandPart>
        <name>Fe</name>
        <dbReference type="ChEBI" id="CHEBI:18248"/>
    </ligandPart>
</feature>
<dbReference type="GO" id="GO:0016705">
    <property type="term" value="F:oxidoreductase activity, acting on paired donors, with incorporation or reduction of molecular oxygen"/>
    <property type="evidence" value="ECO:0007669"/>
    <property type="project" value="InterPro"/>
</dbReference>
<evidence type="ECO:0000256" key="4">
    <source>
        <dbReference type="ARBA" id="ARBA00022723"/>
    </source>
</evidence>
<reference evidence="11" key="1">
    <citation type="submission" date="2021-01" db="UniProtKB">
        <authorList>
            <consortium name="EnsemblPlants"/>
        </authorList>
    </citation>
    <scope>IDENTIFICATION</scope>
</reference>
<organism evidence="11 12">
    <name type="scientific">Kalanchoe fedtschenkoi</name>
    <name type="common">Lavender scallops</name>
    <name type="synonym">South American air plant</name>
    <dbReference type="NCBI Taxonomy" id="63787"/>
    <lineage>
        <taxon>Eukaryota</taxon>
        <taxon>Viridiplantae</taxon>
        <taxon>Streptophyta</taxon>
        <taxon>Embryophyta</taxon>
        <taxon>Tracheophyta</taxon>
        <taxon>Spermatophyta</taxon>
        <taxon>Magnoliopsida</taxon>
        <taxon>eudicotyledons</taxon>
        <taxon>Gunneridae</taxon>
        <taxon>Pentapetalae</taxon>
        <taxon>Saxifragales</taxon>
        <taxon>Crassulaceae</taxon>
        <taxon>Kalanchoe</taxon>
    </lineage>
</organism>
<evidence type="ECO:0000313" key="11">
    <source>
        <dbReference type="EnsemblPlants" id="Kaladp0055s0288.1.v1.1"/>
    </source>
</evidence>
<feature type="transmembrane region" description="Helical" evidence="10">
    <location>
        <begin position="6"/>
        <end position="24"/>
    </location>
</feature>
<dbReference type="GO" id="GO:0004497">
    <property type="term" value="F:monooxygenase activity"/>
    <property type="evidence" value="ECO:0007669"/>
    <property type="project" value="UniProtKB-KW"/>
</dbReference>
<dbReference type="CDD" id="cd11072">
    <property type="entry name" value="CYP71-like"/>
    <property type="match status" value="1"/>
</dbReference>
<keyword evidence="3 8" id="KW-0349">Heme</keyword>
<dbReference type="PRINTS" id="PR00463">
    <property type="entry name" value="EP450I"/>
</dbReference>
<keyword evidence="5 9" id="KW-0560">Oxidoreductase</keyword>
<dbReference type="OMA" id="WLEHFKT"/>
<evidence type="ECO:0000256" key="7">
    <source>
        <dbReference type="ARBA" id="ARBA00023033"/>
    </source>
</evidence>
<dbReference type="Gene3D" id="1.10.630.10">
    <property type="entry name" value="Cytochrome P450"/>
    <property type="match status" value="1"/>
</dbReference>
<evidence type="ECO:0008006" key="13">
    <source>
        <dbReference type="Google" id="ProtNLM"/>
    </source>
</evidence>
<dbReference type="InterPro" id="IPR036396">
    <property type="entry name" value="Cyt_P450_sf"/>
</dbReference>
<proteinExistence type="inferred from homology"/>
<keyword evidence="4 8" id="KW-0479">Metal-binding</keyword>
<keyword evidence="10" id="KW-0812">Transmembrane</keyword>
<sequence>MADQHGLWQNPVLLLCFLLSIFIIKKIWRSEKKKKQFNLPPSPPRLPIIGNLHQLTTMPHQSFRALSDKHGPIVHLQLGHIPTVVVSSAELAKEVLKTHDLALASRPQLFSAKHLFYNCTDIAFAPYGAYWRRVRKICTLELLSTRRVESFRAVREQEVANMVTRVKNSSHSGTTNLTKEFGVYANDVLCRIALGRDFSKTGDYDRLGFQKMLEDYEELLGGFSLGDFFPSLEFLHSITGMKSKLQRTFQKFDKFFDEVLAEHLDPKRDPNHHKDLVDVLLHLHKDASTEMPLTVENVKAIILDMFAAGTDTTNITLEWAMIELILNPQVMRKAQTELRSALGARQTVSESDLASLHYIKAVVKETLRLHPPVPILVPRESMEDIKIGGYDVPSKTRVFVNAWAIARDPRYWEDPDGFCPERFLGGSSRDFKGQDFELLPFGAGRRGCPGITLGIAVIELAVAQLLHSFDWELPPGVKPEDLDLREVFGISMHKKSELLLSAVPHFS</sequence>
<dbReference type="Pfam" id="PF00067">
    <property type="entry name" value="p450"/>
    <property type="match status" value="1"/>
</dbReference>
<dbReference type="InterPro" id="IPR017972">
    <property type="entry name" value="Cyt_P450_CS"/>
</dbReference>
<keyword evidence="10" id="KW-1133">Transmembrane helix</keyword>
<dbReference type="AlphaFoldDB" id="A0A7N0ZYQ9"/>
<protein>
    <recommendedName>
        <fullName evidence="13">Cytochrome P450</fullName>
    </recommendedName>
</protein>
<dbReference type="SUPFAM" id="SSF48264">
    <property type="entry name" value="Cytochrome P450"/>
    <property type="match status" value="1"/>
</dbReference>
<evidence type="ECO:0000256" key="2">
    <source>
        <dbReference type="ARBA" id="ARBA00010617"/>
    </source>
</evidence>
<name>A0A7N0ZYQ9_KALFE</name>
<dbReference type="PANTHER" id="PTHR47955:SF19">
    <property type="entry name" value="CYTOCHROME P450 71A9-LIKE ISOFORM X1"/>
    <property type="match status" value="1"/>
</dbReference>
<evidence type="ECO:0000313" key="12">
    <source>
        <dbReference type="Proteomes" id="UP000594263"/>
    </source>
</evidence>
<dbReference type="GO" id="GO:0005506">
    <property type="term" value="F:iron ion binding"/>
    <property type="evidence" value="ECO:0007669"/>
    <property type="project" value="InterPro"/>
</dbReference>
<dbReference type="PANTHER" id="PTHR47955">
    <property type="entry name" value="CYTOCHROME P450 FAMILY 71 PROTEIN"/>
    <property type="match status" value="1"/>
</dbReference>
<dbReference type="FunFam" id="1.10.630.10:FF:000043">
    <property type="entry name" value="Cytochrome P450 99A2"/>
    <property type="match status" value="1"/>
</dbReference>
<dbReference type="GO" id="GO:0020037">
    <property type="term" value="F:heme binding"/>
    <property type="evidence" value="ECO:0007669"/>
    <property type="project" value="InterPro"/>
</dbReference>
<comment type="cofactor">
    <cofactor evidence="1 8">
        <name>heme</name>
        <dbReference type="ChEBI" id="CHEBI:30413"/>
    </cofactor>
</comment>